<feature type="compositionally biased region" description="Basic and acidic residues" evidence="2">
    <location>
        <begin position="564"/>
        <end position="576"/>
    </location>
</feature>
<evidence type="ECO:0000256" key="1">
    <source>
        <dbReference type="SAM" id="Coils"/>
    </source>
</evidence>
<feature type="coiled-coil region" evidence="1">
    <location>
        <begin position="137"/>
        <end position="236"/>
    </location>
</feature>
<protein>
    <recommendedName>
        <fullName evidence="5">DUF4129 domain-containing protein</fullName>
    </recommendedName>
</protein>
<evidence type="ECO:0000313" key="4">
    <source>
        <dbReference type="Proteomes" id="UP000663203"/>
    </source>
</evidence>
<keyword evidence="4" id="KW-1185">Reference proteome</keyword>
<reference evidence="3 4" key="1">
    <citation type="submission" date="2021-03" db="EMBL/GenBank/DDBJ databases">
        <title>Haloterrigena longa sp. nov. and Haloterrigena limicola sp. nov., extremely halophilic archaea isolated from a salt lake.</title>
        <authorList>
            <person name="Henglin C."/>
        </authorList>
    </citation>
    <scope>NUCLEOTIDE SEQUENCE [LARGE SCALE GENOMIC DNA]</scope>
    <source>
        <strain evidence="3 4">KZCA68</strain>
    </source>
</reference>
<accession>A0A8A2VC07</accession>
<gene>
    <name evidence="3" type="ORF">J0X25_12650</name>
</gene>
<sequence length="699" mass="75067">MNVAVVRALVLALLLVCLPLSAAGSGLAAAETAGVGDGDAEPAFGSVAQQESTDDDADNESNETVRHRNPDEYDENADEAQLERWLSGWMSSQLESGAIELSEGEYELASQYVDEEYHDRLGQYVDVAGETERAESFDDARSEQAEMTESVAEYEETREEYEAAREAGDEERARELARELETLAEEIDGSSRSVKTHYDAISEDENIDLRDAAAEIEAVNEAVQAEQEEIRDAEFVETELTVESATEEISFTDPMTASGRLETTDGTPVADEEIRLDVGNQTLRTETDATGSFEFEYRPISVPLSADSVSVEYVPENQSIYLGSETSVPVEIEQVEPTLTVSDVEPDTVAYGEPVTIGAELLVDGDRIDNVPLVVTLDGTALGLFESREGTIAGNPTIPADVPTGERELRVSLPFEGRALASAADSTTITVEETEPALSVSASRIGEREISVNGTLEAGGDGVQGQSIRLIADGTVLETMSTDGDGEFGGAVSIPEETATGDVQLVAVYDDEATNLARAEAATTVSFPAPGDSLVPTWAWLALGLVAVALGTGAYRYRSGSKSGEPEADRTDRDEPVSASDSTDSFDPSAARTLLARATEQASQGDPDTAVQSGYAAVRRILGPRIDARDSLTHWEFYRRYQDSESAADRSSDVLRDVTEGYERAAFEPGGVSEREAETVLEDARELCVEEPTRTDTAD</sequence>
<feature type="compositionally biased region" description="Basic and acidic residues" evidence="2">
    <location>
        <begin position="673"/>
        <end position="699"/>
    </location>
</feature>
<feature type="region of interest" description="Disordered" evidence="2">
    <location>
        <begin position="557"/>
        <end position="588"/>
    </location>
</feature>
<organism evidence="3 4">
    <name type="scientific">Haloterrigena alkaliphila</name>
    <dbReference type="NCBI Taxonomy" id="2816475"/>
    <lineage>
        <taxon>Archaea</taxon>
        <taxon>Methanobacteriati</taxon>
        <taxon>Methanobacteriota</taxon>
        <taxon>Stenosarchaea group</taxon>
        <taxon>Halobacteria</taxon>
        <taxon>Halobacteriales</taxon>
        <taxon>Natrialbaceae</taxon>
        <taxon>Haloterrigena</taxon>
    </lineage>
</organism>
<dbReference type="EMBL" id="CP071462">
    <property type="protein sequence ID" value="QSW98247.1"/>
    <property type="molecule type" value="Genomic_DNA"/>
</dbReference>
<dbReference type="AlphaFoldDB" id="A0A8A2VC07"/>
<evidence type="ECO:0008006" key="5">
    <source>
        <dbReference type="Google" id="ProtNLM"/>
    </source>
</evidence>
<dbReference type="KEGG" id="hakz:J0X25_12650"/>
<keyword evidence="1" id="KW-0175">Coiled coil</keyword>
<feature type="region of interest" description="Disordered" evidence="2">
    <location>
        <begin position="669"/>
        <end position="699"/>
    </location>
</feature>
<evidence type="ECO:0000313" key="3">
    <source>
        <dbReference type="EMBL" id="QSW98247.1"/>
    </source>
</evidence>
<name>A0A8A2VC07_9EURY</name>
<feature type="region of interest" description="Disordered" evidence="2">
    <location>
        <begin position="39"/>
        <end position="78"/>
    </location>
</feature>
<evidence type="ECO:0000256" key="2">
    <source>
        <dbReference type="SAM" id="MobiDB-lite"/>
    </source>
</evidence>
<dbReference type="Proteomes" id="UP000663203">
    <property type="component" value="Chromosome"/>
</dbReference>
<dbReference type="GeneID" id="63188169"/>
<proteinExistence type="predicted"/>
<feature type="compositionally biased region" description="Acidic residues" evidence="2">
    <location>
        <begin position="52"/>
        <end position="61"/>
    </location>
</feature>
<dbReference type="RefSeq" id="WP_207287857.1">
    <property type="nucleotide sequence ID" value="NZ_CP071462.1"/>
</dbReference>